<dbReference type="PATRIC" id="fig|1121014.3.peg.2184"/>
<dbReference type="InterPro" id="IPR028098">
    <property type="entry name" value="Glyco_trans_4-like_N"/>
</dbReference>
<dbReference type="Pfam" id="PF13692">
    <property type="entry name" value="Glyco_trans_1_4"/>
    <property type="match status" value="1"/>
</dbReference>
<evidence type="ECO:0008006" key="5">
    <source>
        <dbReference type="Google" id="ProtNLM"/>
    </source>
</evidence>
<feature type="domain" description="Methyltransferase type 11" evidence="1">
    <location>
        <begin position="422"/>
        <end position="511"/>
    </location>
</feature>
<comment type="caution">
    <text evidence="3">The sequence shown here is derived from an EMBL/GenBank/DDBJ whole genome shotgun (WGS) entry which is preliminary data.</text>
</comment>
<evidence type="ECO:0000313" key="4">
    <source>
        <dbReference type="Proteomes" id="UP000029085"/>
    </source>
</evidence>
<keyword evidence="4" id="KW-1185">Reference proteome</keyword>
<reference evidence="3 4" key="2">
    <citation type="journal article" date="2015" name="Stand. Genomic Sci.">
        <title>High quality draft genomic sequence of Arenimonas donghaensis DSM 18148(T).</title>
        <authorList>
            <person name="Chen F."/>
            <person name="Wang H."/>
            <person name="Cao Y."/>
            <person name="Li X."/>
            <person name="Wang G."/>
        </authorList>
    </citation>
    <scope>NUCLEOTIDE SEQUENCE [LARGE SCALE GENOMIC DNA]</scope>
    <source>
        <strain evidence="3 4">HO3-R19</strain>
    </source>
</reference>
<dbReference type="InterPro" id="IPR013216">
    <property type="entry name" value="Methyltransf_11"/>
</dbReference>
<dbReference type="AlphaFoldDB" id="A0A087MG96"/>
<name>A0A087MG96_9GAMM</name>
<dbReference type="InterPro" id="IPR050194">
    <property type="entry name" value="Glycosyltransferase_grp1"/>
</dbReference>
<dbReference type="SUPFAM" id="SSF53756">
    <property type="entry name" value="UDP-Glycosyltransferase/glycogen phosphorylase"/>
    <property type="match status" value="1"/>
</dbReference>
<dbReference type="Gene3D" id="3.40.50.2000">
    <property type="entry name" value="Glycogen Phosphorylase B"/>
    <property type="match status" value="2"/>
</dbReference>
<dbReference type="PANTHER" id="PTHR45947">
    <property type="entry name" value="SULFOQUINOVOSYL TRANSFERASE SQD2"/>
    <property type="match status" value="1"/>
</dbReference>
<dbReference type="GO" id="GO:0008757">
    <property type="term" value="F:S-adenosylmethionine-dependent methyltransferase activity"/>
    <property type="evidence" value="ECO:0007669"/>
    <property type="project" value="InterPro"/>
</dbReference>
<dbReference type="CDD" id="cd02440">
    <property type="entry name" value="AdoMet_MTases"/>
    <property type="match status" value="1"/>
</dbReference>
<feature type="domain" description="Glycosyltransferase subfamily 4-like N-terminal" evidence="2">
    <location>
        <begin position="20"/>
        <end position="181"/>
    </location>
</feature>
<protein>
    <recommendedName>
        <fullName evidence="5">Glycosyltransferase subfamily 4-like N-terminal domain-containing protein</fullName>
    </recommendedName>
</protein>
<dbReference type="Pfam" id="PF08241">
    <property type="entry name" value="Methyltransf_11"/>
    <property type="match status" value="1"/>
</dbReference>
<evidence type="ECO:0000259" key="2">
    <source>
        <dbReference type="Pfam" id="PF13579"/>
    </source>
</evidence>
<dbReference type="STRING" id="1121014.N788_06395"/>
<dbReference type="CDD" id="cd03801">
    <property type="entry name" value="GT4_PimA-like"/>
    <property type="match status" value="1"/>
</dbReference>
<dbReference type="Gene3D" id="3.40.50.150">
    <property type="entry name" value="Vaccinia Virus protein VP39"/>
    <property type="match status" value="1"/>
</dbReference>
<dbReference type="PANTHER" id="PTHR45947:SF3">
    <property type="entry name" value="SULFOQUINOVOSYL TRANSFERASE SQD2"/>
    <property type="match status" value="1"/>
</dbReference>
<evidence type="ECO:0000259" key="1">
    <source>
        <dbReference type="Pfam" id="PF08241"/>
    </source>
</evidence>
<evidence type="ECO:0000313" key="3">
    <source>
        <dbReference type="EMBL" id="KFL35899.1"/>
    </source>
</evidence>
<accession>A0A087MG96</accession>
<gene>
    <name evidence="3" type="ORF">N788_06395</name>
</gene>
<dbReference type="Proteomes" id="UP000029085">
    <property type="component" value="Unassembled WGS sequence"/>
</dbReference>
<organism evidence="3 4">
    <name type="scientific">Arenimonas donghaensis DSM 18148 = HO3-R19</name>
    <dbReference type="NCBI Taxonomy" id="1121014"/>
    <lineage>
        <taxon>Bacteria</taxon>
        <taxon>Pseudomonadati</taxon>
        <taxon>Pseudomonadota</taxon>
        <taxon>Gammaproteobacteria</taxon>
        <taxon>Lysobacterales</taxon>
        <taxon>Lysobacteraceae</taxon>
        <taxon>Arenimonas</taxon>
    </lineage>
</organism>
<dbReference type="GO" id="GO:0016758">
    <property type="term" value="F:hexosyltransferase activity"/>
    <property type="evidence" value="ECO:0007669"/>
    <property type="project" value="TreeGrafter"/>
</dbReference>
<dbReference type="InterPro" id="IPR029063">
    <property type="entry name" value="SAM-dependent_MTases_sf"/>
</dbReference>
<sequence>MLVLASTYPRWTGDPEPGFVHALCTRLAAQFDVLVLCPHSPGSTREETMEGVRVVRYRYAPDRLQTLVNDGGILGNLKKSKWKWLLVPGFLLSQVFTTARLVRSYRPDVVHAHWLVPQGLAAALALAVARKRPRFVVTSHGADLFSLGAWPFRVLKRFVLGRADLATVVSHAMLPAIKALGSTCDVVVEPMGVDLVGTFCPKPDVQRSPSRALFVGRLVEKKGVDHLIRAWPHVLERIPTARLDIAGFGSCEPELRALRESLGLSGSIEFLGPVSHERLPDLYRSAAALVVPFVAARDGDQEGLGLVMVEAIGCGCPVVAGDVPAVRDVIGGNGGQVDPRDPVRLAEVIVKAMQGGAADPAAVARFDWGPRAKAYADLLGAARQEPARSGHAATGMASRKRKAIKIARLLGLEPGAAPRRLLEVGTGAGGIAHYFGAAGTMNWDVDAVDVSDNRICKDGYRFTLVDGVELPYPDASFDVVVSNHVIEHVGDDDAQARHLAEIARVLRPDGTGYLAVPNRWMLVEPHFKLPLLSWLPGPLADRYVRWSGKGTHYDCRPATVPRIERALAGAGFRFTQCHGQALRLTYEIERPASTVYRWVLKPIPDQVYRALRRLFPTLIYVLHKAGGPAGKPE</sequence>
<reference evidence="4" key="1">
    <citation type="submission" date="2013-08" db="EMBL/GenBank/DDBJ databases">
        <title>Genome sequencing of Arenimonas donghaensis.</title>
        <authorList>
            <person name="Chen F."/>
            <person name="Wang G."/>
        </authorList>
    </citation>
    <scope>NUCLEOTIDE SEQUENCE [LARGE SCALE GENOMIC DNA]</scope>
    <source>
        <strain evidence="4">HO3-R19</strain>
    </source>
</reference>
<dbReference type="SUPFAM" id="SSF53335">
    <property type="entry name" value="S-adenosyl-L-methionine-dependent methyltransferases"/>
    <property type="match status" value="1"/>
</dbReference>
<dbReference type="Pfam" id="PF13579">
    <property type="entry name" value="Glyco_trans_4_4"/>
    <property type="match status" value="1"/>
</dbReference>
<dbReference type="EMBL" id="AVCJ01000043">
    <property type="protein sequence ID" value="KFL35899.1"/>
    <property type="molecule type" value="Genomic_DNA"/>
</dbReference>
<proteinExistence type="predicted"/>